<feature type="compositionally biased region" description="Low complexity" evidence="1">
    <location>
        <begin position="255"/>
        <end position="276"/>
    </location>
</feature>
<dbReference type="EMBL" id="LWDF02001619">
    <property type="protein sequence ID" value="KAE8237827.1"/>
    <property type="molecule type" value="Genomic_DNA"/>
</dbReference>
<feature type="chain" id="PRO_5044221486" evidence="2">
    <location>
        <begin position="17"/>
        <end position="311"/>
    </location>
</feature>
<dbReference type="AlphaFoldDB" id="A0A177T110"/>
<name>A0A177T110_9BASI</name>
<evidence type="ECO:0000256" key="1">
    <source>
        <dbReference type="SAM" id="MobiDB-lite"/>
    </source>
</evidence>
<organism evidence="3 4">
    <name type="scientific">Tilletia indica</name>
    <dbReference type="NCBI Taxonomy" id="43049"/>
    <lineage>
        <taxon>Eukaryota</taxon>
        <taxon>Fungi</taxon>
        <taxon>Dikarya</taxon>
        <taxon>Basidiomycota</taxon>
        <taxon>Ustilaginomycotina</taxon>
        <taxon>Exobasidiomycetes</taxon>
        <taxon>Tilletiales</taxon>
        <taxon>Tilletiaceae</taxon>
        <taxon>Tilletia</taxon>
    </lineage>
</organism>
<dbReference type="Proteomes" id="UP000077521">
    <property type="component" value="Unassembled WGS sequence"/>
</dbReference>
<protein>
    <submittedName>
        <fullName evidence="3">Uncharacterized protein</fullName>
    </submittedName>
</protein>
<evidence type="ECO:0000313" key="3">
    <source>
        <dbReference type="EMBL" id="KAE8237827.1"/>
    </source>
</evidence>
<gene>
    <name evidence="3" type="ORF">A4X13_0g8626</name>
</gene>
<proteinExistence type="predicted"/>
<dbReference type="PANTHER" id="PTHR34862:SF1">
    <property type="entry name" value="SPARK DOMAIN-CONTAINING PROTEIN"/>
    <property type="match status" value="1"/>
</dbReference>
<reference evidence="3" key="1">
    <citation type="submission" date="2016-04" db="EMBL/GenBank/DDBJ databases">
        <authorList>
            <person name="Nguyen H.D."/>
            <person name="Samba Siva P."/>
            <person name="Cullis J."/>
            <person name="Levesque C.A."/>
            <person name="Hambleton S."/>
        </authorList>
    </citation>
    <scope>NUCLEOTIDE SEQUENCE</scope>
    <source>
        <strain evidence="3">DAOMC 236416</strain>
    </source>
</reference>
<accession>A0A177T110</accession>
<sequence>MHAALPILALATAATAASLPASNNAALQTRQFGALGSLVSGLSPSCIGNIGGLALSGGLSDCLGLSSALGTFTSLGSGDSLAPALQSYLADNICPKEACSSSVLSEAQSKVGNACSAEDRANNNGINLVTGLELILSNYTQIRNIACLKQSNSQDYCVTDTLELYQDQTKSNVTVSKLLDLVENPSSLISSLTNPMAFCTSCVDAISSAVYGTALDGPLISNSSDSTLKNGLVQGCGASYDDGTIPSDVTESFGTSTSTGTNSPTSSTAAPSGSSTNQSGAAAPALGLSSFNLVAPVTLALGAVAGLLVVL</sequence>
<reference evidence="3" key="2">
    <citation type="journal article" date="2019" name="IMA Fungus">
        <title>Genome sequencing and comparison of five Tilletia species to identify candidate genes for the detection of regulated species infecting wheat.</title>
        <authorList>
            <person name="Nguyen H.D.T."/>
            <person name="Sultana T."/>
            <person name="Kesanakurti P."/>
            <person name="Hambleton S."/>
        </authorList>
    </citation>
    <scope>NUCLEOTIDE SEQUENCE</scope>
    <source>
        <strain evidence="3">DAOMC 236416</strain>
    </source>
</reference>
<keyword evidence="2" id="KW-0732">Signal</keyword>
<comment type="caution">
    <text evidence="3">The sequence shown here is derived from an EMBL/GenBank/DDBJ whole genome shotgun (WGS) entry which is preliminary data.</text>
</comment>
<keyword evidence="4" id="KW-1185">Reference proteome</keyword>
<dbReference type="PANTHER" id="PTHR34862">
    <property type="entry name" value="SPARK DOMAIN-CONTAINING PROTEIN"/>
    <property type="match status" value="1"/>
</dbReference>
<feature type="region of interest" description="Disordered" evidence="1">
    <location>
        <begin position="247"/>
        <end position="276"/>
    </location>
</feature>
<feature type="signal peptide" evidence="2">
    <location>
        <begin position="1"/>
        <end position="16"/>
    </location>
</feature>
<evidence type="ECO:0000256" key="2">
    <source>
        <dbReference type="SAM" id="SignalP"/>
    </source>
</evidence>
<evidence type="ECO:0000313" key="4">
    <source>
        <dbReference type="Proteomes" id="UP000077521"/>
    </source>
</evidence>